<keyword evidence="1" id="KW-1133">Transmembrane helix</keyword>
<keyword evidence="1" id="KW-0472">Membrane</keyword>
<proteinExistence type="predicted"/>
<reference evidence="2" key="1">
    <citation type="submission" date="2019-02" db="EMBL/GenBank/DDBJ databases">
        <authorList>
            <person name="Gruber-Vodicka R. H."/>
            <person name="Seah K. B. B."/>
        </authorList>
    </citation>
    <scope>NUCLEOTIDE SEQUENCE</scope>
    <source>
        <strain evidence="2">BECK_S313</strain>
    </source>
</reference>
<evidence type="ECO:0000313" key="2">
    <source>
        <dbReference type="EMBL" id="VFK12877.1"/>
    </source>
</evidence>
<sequence length="239" mass="27107">MIDGIAPRMQRMPLPRASSGETAQLDVVLAFFGIILVFLSLLTFSIKIDQEIPYQTEYLAVEPSTRPMHTPSLAYVVPFYRLLLLDESGLFTLELAPIAEEIRNSTLGADDFGKTLRTSEGVDYGNVSLQRLDVSGFWMQLDAERLHETDLLQPLIPEKARAEERMDDDEFLGDAAQLAERMTPGFVMLNYAEDQGELAHRLVGLLLEKGWKIKAQPLRDGKISLQRHPDYFVLTDYFR</sequence>
<gene>
    <name evidence="2" type="ORF">BECKLPF1236B_GA0070989_10416</name>
</gene>
<accession>A0A450W759</accession>
<dbReference type="EMBL" id="CAADFK010000041">
    <property type="protein sequence ID" value="VFK12877.1"/>
    <property type="molecule type" value="Genomic_DNA"/>
</dbReference>
<protein>
    <submittedName>
        <fullName evidence="2">Uncharacterized protein</fullName>
    </submittedName>
</protein>
<name>A0A450W759_9GAMM</name>
<dbReference type="AlphaFoldDB" id="A0A450W759"/>
<feature type="transmembrane region" description="Helical" evidence="1">
    <location>
        <begin position="27"/>
        <end position="46"/>
    </location>
</feature>
<evidence type="ECO:0000256" key="1">
    <source>
        <dbReference type="SAM" id="Phobius"/>
    </source>
</evidence>
<organism evidence="2">
    <name type="scientific">Candidatus Kentrum sp. LPFa</name>
    <dbReference type="NCBI Taxonomy" id="2126335"/>
    <lineage>
        <taxon>Bacteria</taxon>
        <taxon>Pseudomonadati</taxon>
        <taxon>Pseudomonadota</taxon>
        <taxon>Gammaproteobacteria</taxon>
        <taxon>Candidatus Kentrum</taxon>
    </lineage>
</organism>
<keyword evidence="1" id="KW-0812">Transmembrane</keyword>